<accession>A0AAD9TLP7</accession>
<evidence type="ECO:0000313" key="2">
    <source>
        <dbReference type="Proteomes" id="UP001280121"/>
    </source>
</evidence>
<gene>
    <name evidence="1" type="ORF">Ddye_026189</name>
</gene>
<comment type="caution">
    <text evidence="1">The sequence shown here is derived from an EMBL/GenBank/DDBJ whole genome shotgun (WGS) entry which is preliminary data.</text>
</comment>
<dbReference type="Proteomes" id="UP001280121">
    <property type="component" value="Unassembled WGS sequence"/>
</dbReference>
<proteinExistence type="predicted"/>
<organism evidence="1 2">
    <name type="scientific">Dipteronia dyeriana</name>
    <dbReference type="NCBI Taxonomy" id="168575"/>
    <lineage>
        <taxon>Eukaryota</taxon>
        <taxon>Viridiplantae</taxon>
        <taxon>Streptophyta</taxon>
        <taxon>Embryophyta</taxon>
        <taxon>Tracheophyta</taxon>
        <taxon>Spermatophyta</taxon>
        <taxon>Magnoliopsida</taxon>
        <taxon>eudicotyledons</taxon>
        <taxon>Gunneridae</taxon>
        <taxon>Pentapetalae</taxon>
        <taxon>rosids</taxon>
        <taxon>malvids</taxon>
        <taxon>Sapindales</taxon>
        <taxon>Sapindaceae</taxon>
        <taxon>Hippocastanoideae</taxon>
        <taxon>Acereae</taxon>
        <taxon>Dipteronia</taxon>
    </lineage>
</organism>
<name>A0AAD9TLP7_9ROSI</name>
<keyword evidence="2" id="KW-1185">Reference proteome</keyword>
<protein>
    <submittedName>
        <fullName evidence="1">Uncharacterized protein</fullName>
    </submittedName>
</protein>
<dbReference type="EMBL" id="JANJYI010000008">
    <property type="protein sequence ID" value="KAK2638394.1"/>
    <property type="molecule type" value="Genomic_DNA"/>
</dbReference>
<reference evidence="1" key="1">
    <citation type="journal article" date="2023" name="Plant J.">
        <title>Genome sequences and population genomics provide insights into the demographic history, inbreeding, and mutation load of two 'living fossil' tree species of Dipteronia.</title>
        <authorList>
            <person name="Feng Y."/>
            <person name="Comes H.P."/>
            <person name="Chen J."/>
            <person name="Zhu S."/>
            <person name="Lu R."/>
            <person name="Zhang X."/>
            <person name="Li P."/>
            <person name="Qiu J."/>
            <person name="Olsen K.M."/>
            <person name="Qiu Y."/>
        </authorList>
    </citation>
    <scope>NUCLEOTIDE SEQUENCE</scope>
    <source>
        <strain evidence="1">KIB01</strain>
    </source>
</reference>
<evidence type="ECO:0000313" key="1">
    <source>
        <dbReference type="EMBL" id="KAK2638394.1"/>
    </source>
</evidence>
<sequence>MQEIQFFRGQSNQEAPVTVVRDPSLARDEVHTIVRDQEVMDPATENVVGSSGLVNGDIRMGYNYAAKEDR</sequence>
<dbReference type="AlphaFoldDB" id="A0AAD9TLP7"/>